<evidence type="ECO:0000313" key="1">
    <source>
        <dbReference type="EMBL" id="TCD66034.1"/>
    </source>
</evidence>
<proteinExistence type="predicted"/>
<sequence length="609" mass="68655">MLESTAESAICQCKSIAETRVLSTRDEIEQEIASHIDLVVHLRRRLNHLAPIDRLQTELLALIFHHFIREVLGLYNFPQRLLSCVCRRWHDVVSGSPELWTRVHTSSYPNRRRSEFLQQLLEKSKDALLDVRVNDYMLFRNLTRHQTSTDPSFSMRMITPHIGRIAVLRLAQRHQDLEASIALLPSIPPQLHALEVTALAEMPSNAGGGFGAVGGFGWHRDTPSMRVVIPNIYSWNLRKLVLRNGQMDWARGFLPRSLTQLSIVKDSEYGPVEGSQPKTFSDIMNILATLPLLSKLCLQCVLPIAVSQTGPGTTIAKVALPRLSSLRIDERASVCLFFLHHLEIPANATVNSSLQNFPRGALSTLTSWLVSRVNAEENVSDLPKPSVLVIDDGRFQVIRGEIQGPYRRISRWDESDLALDALRDGISDEMISTWVLRDALPRMWHWVRNVTTLDIFGLGCFGIRDHWEFVPERQALWRTLLHSMPNITVISICADIRLPALLVEPLNNSDATDGGGSSPPRYLLPNLVAIKHELVTFAGEVRTEKTRLRTSLLDWRDALRTRKEAGCADVSMLLAYCHVIEADLAALREVATVRYIEPPSIVGRPIVRQ</sequence>
<evidence type="ECO:0000313" key="2">
    <source>
        <dbReference type="Proteomes" id="UP000292702"/>
    </source>
</evidence>
<gene>
    <name evidence="1" type="ORF">EIP91_001890</name>
</gene>
<dbReference type="OrthoDB" id="2757362at2759"/>
<protein>
    <submittedName>
        <fullName evidence="1">Uncharacterized protein</fullName>
    </submittedName>
</protein>
<reference evidence="1 2" key="1">
    <citation type="submission" date="2018-11" db="EMBL/GenBank/DDBJ databases">
        <title>Genome assembly of Steccherinum ochraceum LE-BIN_3174, the white-rot fungus of the Steccherinaceae family (The Residual Polyporoid clade, Polyporales, Basidiomycota).</title>
        <authorList>
            <person name="Fedorova T.V."/>
            <person name="Glazunova O.A."/>
            <person name="Landesman E.O."/>
            <person name="Moiseenko K.V."/>
            <person name="Psurtseva N.V."/>
            <person name="Savinova O.S."/>
            <person name="Shakhova N.V."/>
            <person name="Tyazhelova T.V."/>
            <person name="Vasina D.V."/>
        </authorList>
    </citation>
    <scope>NUCLEOTIDE SEQUENCE [LARGE SCALE GENOMIC DNA]</scope>
    <source>
        <strain evidence="1 2">LE-BIN_3174</strain>
    </source>
</reference>
<dbReference type="SUPFAM" id="SSF81383">
    <property type="entry name" value="F-box domain"/>
    <property type="match status" value="1"/>
</dbReference>
<keyword evidence="2" id="KW-1185">Reference proteome</keyword>
<dbReference type="InterPro" id="IPR036047">
    <property type="entry name" value="F-box-like_dom_sf"/>
</dbReference>
<name>A0A4R0RTV9_9APHY</name>
<dbReference type="AlphaFoldDB" id="A0A4R0RTV9"/>
<organism evidence="1 2">
    <name type="scientific">Steccherinum ochraceum</name>
    <dbReference type="NCBI Taxonomy" id="92696"/>
    <lineage>
        <taxon>Eukaryota</taxon>
        <taxon>Fungi</taxon>
        <taxon>Dikarya</taxon>
        <taxon>Basidiomycota</taxon>
        <taxon>Agaricomycotina</taxon>
        <taxon>Agaricomycetes</taxon>
        <taxon>Polyporales</taxon>
        <taxon>Steccherinaceae</taxon>
        <taxon>Steccherinum</taxon>
    </lineage>
</organism>
<dbReference type="Gene3D" id="1.20.1280.50">
    <property type="match status" value="1"/>
</dbReference>
<dbReference type="EMBL" id="RWJN01000152">
    <property type="protein sequence ID" value="TCD66034.1"/>
    <property type="molecule type" value="Genomic_DNA"/>
</dbReference>
<comment type="caution">
    <text evidence="1">The sequence shown here is derived from an EMBL/GenBank/DDBJ whole genome shotgun (WGS) entry which is preliminary data.</text>
</comment>
<dbReference type="Proteomes" id="UP000292702">
    <property type="component" value="Unassembled WGS sequence"/>
</dbReference>
<accession>A0A4R0RTV9</accession>